<reference evidence="1" key="1">
    <citation type="submission" date="2022-01" db="EMBL/GenBank/DDBJ databases">
        <title>Genome-Based Taxonomic Classification of the Phylum Actinobacteria.</title>
        <authorList>
            <person name="Gao Y."/>
        </authorList>
    </citation>
    <scope>NUCLEOTIDE SEQUENCE</scope>
    <source>
        <strain evidence="1">KLBMP 8922</strain>
    </source>
</reference>
<evidence type="ECO:0000313" key="1">
    <source>
        <dbReference type="EMBL" id="MCF2528694.1"/>
    </source>
</evidence>
<evidence type="ECO:0000313" key="2">
    <source>
        <dbReference type="Proteomes" id="UP001165378"/>
    </source>
</evidence>
<protein>
    <submittedName>
        <fullName evidence="1">SMI1/KNR4 family protein</fullName>
    </submittedName>
</protein>
<proteinExistence type="predicted"/>
<organism evidence="1 2">
    <name type="scientific">Yinghuangia soli</name>
    <dbReference type="NCBI Taxonomy" id="2908204"/>
    <lineage>
        <taxon>Bacteria</taxon>
        <taxon>Bacillati</taxon>
        <taxon>Actinomycetota</taxon>
        <taxon>Actinomycetes</taxon>
        <taxon>Kitasatosporales</taxon>
        <taxon>Streptomycetaceae</taxon>
        <taxon>Yinghuangia</taxon>
    </lineage>
</organism>
<dbReference type="RefSeq" id="WP_235052844.1">
    <property type="nucleotide sequence ID" value="NZ_JAKFHA010000007.1"/>
</dbReference>
<accession>A0AA41PZB7</accession>
<keyword evidence="2" id="KW-1185">Reference proteome</keyword>
<dbReference type="InterPro" id="IPR037883">
    <property type="entry name" value="Knr4/Smi1-like_sf"/>
</dbReference>
<dbReference type="EMBL" id="JAKFHA010000007">
    <property type="protein sequence ID" value="MCF2528694.1"/>
    <property type="molecule type" value="Genomic_DNA"/>
</dbReference>
<name>A0AA41PZB7_9ACTN</name>
<dbReference type="SUPFAM" id="SSF160631">
    <property type="entry name" value="SMI1/KNR4-like"/>
    <property type="match status" value="1"/>
</dbReference>
<sequence length="198" mass="21417">MNGDGPIEELLRLMPPHAGAGAVRAAELGGPDAPMRYPTDYVEFLRVYGACTIEGEVVIAQPDAIADLPLPSPTTERLTEQACADWAEFPGGGIARGQATAPVRAWGYDADGAQLCWATDAEEPDDWPVVVLSRGQLEWVRYDCGMVEYLLRVLRAEPAEQPQAARAIWGVAAPRVVGRQEELRRVAAGLDPLTGKPW</sequence>
<comment type="caution">
    <text evidence="1">The sequence shown here is derived from an EMBL/GenBank/DDBJ whole genome shotgun (WGS) entry which is preliminary data.</text>
</comment>
<dbReference type="Proteomes" id="UP001165378">
    <property type="component" value="Unassembled WGS sequence"/>
</dbReference>
<gene>
    <name evidence="1" type="ORF">LZ495_15930</name>
</gene>
<dbReference type="AlphaFoldDB" id="A0AA41PZB7"/>